<dbReference type="Proteomes" id="UP000046392">
    <property type="component" value="Unplaced"/>
</dbReference>
<dbReference type="SMART" id="SM00320">
    <property type="entry name" value="WD40"/>
    <property type="match status" value="4"/>
</dbReference>
<proteinExistence type="predicted"/>
<organism evidence="4 5">
    <name type="scientific">Strongyloides papillosus</name>
    <name type="common">Intestinal threadworm</name>
    <dbReference type="NCBI Taxonomy" id="174720"/>
    <lineage>
        <taxon>Eukaryota</taxon>
        <taxon>Metazoa</taxon>
        <taxon>Ecdysozoa</taxon>
        <taxon>Nematoda</taxon>
        <taxon>Chromadorea</taxon>
        <taxon>Rhabditida</taxon>
        <taxon>Tylenchina</taxon>
        <taxon>Panagrolaimomorpha</taxon>
        <taxon>Strongyloidoidea</taxon>
        <taxon>Strongyloididae</taxon>
        <taxon>Strongyloides</taxon>
    </lineage>
</organism>
<protein>
    <submittedName>
        <fullName evidence="5">WD_REPEATS_REGION domain-containing protein</fullName>
    </submittedName>
</protein>
<dbReference type="InterPro" id="IPR019775">
    <property type="entry name" value="WD40_repeat_CS"/>
</dbReference>
<evidence type="ECO:0000313" key="4">
    <source>
        <dbReference type="Proteomes" id="UP000046392"/>
    </source>
</evidence>
<dbReference type="Gene3D" id="2.130.10.10">
    <property type="entry name" value="YVTN repeat-like/Quinoprotein amine dehydrogenase"/>
    <property type="match status" value="1"/>
</dbReference>
<dbReference type="InterPro" id="IPR036322">
    <property type="entry name" value="WD40_repeat_dom_sf"/>
</dbReference>
<dbReference type="STRING" id="174720.A0A0N5BL61"/>
<evidence type="ECO:0000256" key="1">
    <source>
        <dbReference type="ARBA" id="ARBA00022574"/>
    </source>
</evidence>
<dbReference type="InterPro" id="IPR015943">
    <property type="entry name" value="WD40/YVTN_repeat-like_dom_sf"/>
</dbReference>
<dbReference type="PROSITE" id="PS00678">
    <property type="entry name" value="WD_REPEATS_1"/>
    <property type="match status" value="1"/>
</dbReference>
<evidence type="ECO:0000256" key="2">
    <source>
        <dbReference type="ARBA" id="ARBA00022737"/>
    </source>
</evidence>
<dbReference type="PANTHER" id="PTHR10971">
    <property type="entry name" value="MRNA EXPORT FACTOR AND BUB3"/>
    <property type="match status" value="1"/>
</dbReference>
<accession>A0A0N5BL61</accession>
<sequence>MTTLTKDLKIKWDPEVPVSCLQFAKTDSDLLAVGSFNGSVAIYKIEKHQDSYAEIHVVYHSSHVLSLCFEGDTGLFTGDSKGIVKYTSFKTMKTTIFGQHESGFGISRICVSPSSRRLFTGGYDGFVLVWDIDDRTVVAALNIGEKVFAMDCSKDFLVVGTGKQNLFTYNLNNINDGPTIRKDVTRYQIRDLKILNDGSTIVIGTIEGRVAIEPLEDNEESKDKKYAFKCHRKKDKVKEFVYPVNAIAAHPHELAFSTGGSDKGVYTWNPVKRKRMSQFHDQPDSVQCLDYNQAGDLLAIGCTYLDELEDRPDEKCCAVIVKGIKHEDIVMK</sequence>
<keyword evidence="2" id="KW-0677">Repeat</keyword>
<dbReference type="PROSITE" id="PS50082">
    <property type="entry name" value="WD_REPEATS_2"/>
    <property type="match status" value="1"/>
</dbReference>
<evidence type="ECO:0000313" key="5">
    <source>
        <dbReference type="WBParaSite" id="SPAL_0000666300.1"/>
    </source>
</evidence>
<name>A0A0N5BL61_STREA</name>
<keyword evidence="1 3" id="KW-0853">WD repeat</keyword>
<feature type="repeat" description="WD" evidence="3">
    <location>
        <begin position="106"/>
        <end position="140"/>
    </location>
</feature>
<dbReference type="InterPro" id="IPR001680">
    <property type="entry name" value="WD40_rpt"/>
</dbReference>
<keyword evidence="4" id="KW-1185">Reference proteome</keyword>
<dbReference type="WBParaSite" id="SPAL_0000666300.1">
    <property type="protein sequence ID" value="SPAL_0000666300.1"/>
    <property type="gene ID" value="SPAL_0000666300"/>
</dbReference>
<dbReference type="AlphaFoldDB" id="A0A0N5BL61"/>
<evidence type="ECO:0000256" key="3">
    <source>
        <dbReference type="PROSITE-ProRule" id="PRU00221"/>
    </source>
</evidence>
<reference evidence="5" key="1">
    <citation type="submission" date="2017-02" db="UniProtKB">
        <authorList>
            <consortium name="WormBaseParasite"/>
        </authorList>
    </citation>
    <scope>IDENTIFICATION</scope>
</reference>
<dbReference type="SUPFAM" id="SSF50978">
    <property type="entry name" value="WD40 repeat-like"/>
    <property type="match status" value="1"/>
</dbReference>
<dbReference type="Pfam" id="PF00400">
    <property type="entry name" value="WD40"/>
    <property type="match status" value="1"/>
</dbReference>